<sequence length="79" mass="8778">MSITTPIKAIAYSPQAITDQMNHKKKNLKALLSNAFKFFLGLGVKCCKTNNNAIAQSFKSLANNRQFTKESKQGDRLSN</sequence>
<protein>
    <submittedName>
        <fullName evidence="1">Uncharacterized protein</fullName>
    </submittedName>
</protein>
<reference evidence="1 2" key="1">
    <citation type="submission" date="2023-12" db="EMBL/GenBank/DDBJ databases">
        <title>Baltic Sea Cyanobacteria.</title>
        <authorList>
            <person name="Delbaje E."/>
            <person name="Fewer D.P."/>
            <person name="Shishido T.K."/>
        </authorList>
    </citation>
    <scope>NUCLEOTIDE SEQUENCE [LARGE SCALE GENOMIC DNA]</scope>
    <source>
        <strain evidence="1 2">UHCC 0370</strain>
    </source>
</reference>
<evidence type="ECO:0000313" key="2">
    <source>
        <dbReference type="Proteomes" id="UP001301388"/>
    </source>
</evidence>
<organism evidence="1 2">
    <name type="scientific">Pseudanabaena galeata UHCC 0370</name>
    <dbReference type="NCBI Taxonomy" id="3110310"/>
    <lineage>
        <taxon>Bacteria</taxon>
        <taxon>Bacillati</taxon>
        <taxon>Cyanobacteriota</taxon>
        <taxon>Cyanophyceae</taxon>
        <taxon>Pseudanabaenales</taxon>
        <taxon>Pseudanabaenaceae</taxon>
        <taxon>Pseudanabaena</taxon>
    </lineage>
</organism>
<gene>
    <name evidence="1" type="ORF">VB774_16575</name>
</gene>
<keyword evidence="2" id="KW-1185">Reference proteome</keyword>
<dbReference type="RefSeq" id="WP_323262526.1">
    <property type="nucleotide sequence ID" value="NZ_JAYGIE010000085.1"/>
</dbReference>
<dbReference type="EMBL" id="JAYGIE010000085">
    <property type="protein sequence ID" value="MEA5479238.1"/>
    <property type="molecule type" value="Genomic_DNA"/>
</dbReference>
<name>A0ABU5TMJ9_9CYAN</name>
<evidence type="ECO:0000313" key="1">
    <source>
        <dbReference type="EMBL" id="MEA5479238.1"/>
    </source>
</evidence>
<comment type="caution">
    <text evidence="1">The sequence shown here is derived from an EMBL/GenBank/DDBJ whole genome shotgun (WGS) entry which is preliminary data.</text>
</comment>
<proteinExistence type="predicted"/>
<accession>A0ABU5TMJ9</accession>
<dbReference type="Proteomes" id="UP001301388">
    <property type="component" value="Unassembled WGS sequence"/>
</dbReference>